<keyword evidence="13" id="KW-1185">Reference proteome</keyword>
<evidence type="ECO:0000256" key="4">
    <source>
        <dbReference type="ARBA" id="ARBA00013039"/>
    </source>
</evidence>
<comment type="subcellular location">
    <subcellularLocation>
        <location evidence="2">Membrane</location>
        <topology evidence="2">Multi-pass membrane protein</topology>
    </subcellularLocation>
</comment>
<evidence type="ECO:0000256" key="6">
    <source>
        <dbReference type="ARBA" id="ARBA00022692"/>
    </source>
</evidence>
<feature type="transmembrane region" description="Helical" evidence="10">
    <location>
        <begin position="21"/>
        <end position="42"/>
    </location>
</feature>
<dbReference type="SUPFAM" id="SSF144091">
    <property type="entry name" value="Rhomboid-like"/>
    <property type="match status" value="1"/>
</dbReference>
<evidence type="ECO:0000256" key="10">
    <source>
        <dbReference type="SAM" id="Phobius"/>
    </source>
</evidence>
<dbReference type="STRING" id="2512241.A0A553I6S4"/>
<feature type="transmembrane region" description="Helical" evidence="10">
    <location>
        <begin position="168"/>
        <end position="196"/>
    </location>
</feature>
<accession>A0A553I6S4</accession>
<gene>
    <name evidence="12" type="ORF">FHL15_003049</name>
</gene>
<feature type="transmembrane region" description="Helical" evidence="10">
    <location>
        <begin position="127"/>
        <end position="148"/>
    </location>
</feature>
<evidence type="ECO:0000256" key="8">
    <source>
        <dbReference type="ARBA" id="ARBA00022989"/>
    </source>
</evidence>
<dbReference type="EMBL" id="VFLP01000013">
    <property type="protein sequence ID" value="TRX95907.1"/>
    <property type="molecule type" value="Genomic_DNA"/>
</dbReference>
<dbReference type="GO" id="GO:0006508">
    <property type="term" value="P:proteolysis"/>
    <property type="evidence" value="ECO:0007669"/>
    <property type="project" value="UniProtKB-KW"/>
</dbReference>
<evidence type="ECO:0000313" key="13">
    <source>
        <dbReference type="Proteomes" id="UP000319160"/>
    </source>
</evidence>
<reference evidence="13" key="1">
    <citation type="submission" date="2019-06" db="EMBL/GenBank/DDBJ databases">
        <title>Draft genome sequence of the griseofulvin-producing fungus Xylaria cubensis strain G536.</title>
        <authorList>
            <person name="Mead M.E."/>
            <person name="Raja H.A."/>
            <person name="Steenwyk J.L."/>
            <person name="Knowles S.L."/>
            <person name="Oberlies N.H."/>
            <person name="Rokas A."/>
        </authorList>
    </citation>
    <scope>NUCLEOTIDE SEQUENCE [LARGE SCALE GENOMIC DNA]</scope>
    <source>
        <strain evidence="13">G536</strain>
    </source>
</reference>
<dbReference type="PANTHER" id="PTHR43066:SF1">
    <property type="entry name" value="RHOMBOID PROTEIN 2"/>
    <property type="match status" value="1"/>
</dbReference>
<keyword evidence="9 10" id="KW-0472">Membrane</keyword>
<dbReference type="InterPro" id="IPR022764">
    <property type="entry name" value="Peptidase_S54_rhomboid_dom"/>
</dbReference>
<evidence type="ECO:0000256" key="9">
    <source>
        <dbReference type="ARBA" id="ARBA00023136"/>
    </source>
</evidence>
<evidence type="ECO:0000256" key="1">
    <source>
        <dbReference type="ARBA" id="ARBA00000156"/>
    </source>
</evidence>
<dbReference type="InterPro" id="IPR035952">
    <property type="entry name" value="Rhomboid-like_sf"/>
</dbReference>
<dbReference type="Gene3D" id="1.20.1540.10">
    <property type="entry name" value="Rhomboid-like"/>
    <property type="match status" value="1"/>
</dbReference>
<keyword evidence="6 10" id="KW-0812">Transmembrane</keyword>
<keyword evidence="8 10" id="KW-1133">Transmembrane helix</keyword>
<sequence>MPNIQSFNAQRARSYLFRLPLFTRAMLVVMIAFGLVGLQAAWDIRQWGALIPDELGITTMYRVNTFPLIHKNLLHTIFNILALTPLLERFETEFGTLTSLALFFGPLTTIPAVVYVLLERFLLRGNVAVMGASLWVFLLLGIEGVRTYKTNPYLVIGTHHVPTWTTPLLMVLVVEALIPGTSFLGHLCGVGTGYLFGLGYLKFLAPPEWILRAIESRLNLLGRLPHYVSVDQKTYGRFGVLPTNASSSNATPMSIIGSTQRLGP</sequence>
<name>A0A553I6S4_9PEZI</name>
<evidence type="ECO:0000256" key="5">
    <source>
        <dbReference type="ARBA" id="ARBA00022670"/>
    </source>
</evidence>
<dbReference type="GO" id="GO:0004252">
    <property type="term" value="F:serine-type endopeptidase activity"/>
    <property type="evidence" value="ECO:0007669"/>
    <property type="project" value="InterPro"/>
</dbReference>
<evidence type="ECO:0000256" key="3">
    <source>
        <dbReference type="ARBA" id="ARBA00009045"/>
    </source>
</evidence>
<protein>
    <recommendedName>
        <fullName evidence="4">rhomboid protease</fullName>
        <ecNumber evidence="4">3.4.21.105</ecNumber>
    </recommendedName>
</protein>
<dbReference type="AlphaFoldDB" id="A0A553I6S4"/>
<dbReference type="PANTHER" id="PTHR43066">
    <property type="entry name" value="RHOMBOID-RELATED PROTEIN"/>
    <property type="match status" value="1"/>
</dbReference>
<evidence type="ECO:0000256" key="7">
    <source>
        <dbReference type="ARBA" id="ARBA00022801"/>
    </source>
</evidence>
<dbReference type="EC" id="3.4.21.105" evidence="4"/>
<evidence type="ECO:0000313" key="12">
    <source>
        <dbReference type="EMBL" id="TRX95907.1"/>
    </source>
</evidence>
<keyword evidence="7" id="KW-0378">Hydrolase</keyword>
<dbReference type="Proteomes" id="UP000319160">
    <property type="component" value="Unassembled WGS sequence"/>
</dbReference>
<feature type="transmembrane region" description="Helical" evidence="10">
    <location>
        <begin position="94"/>
        <end position="118"/>
    </location>
</feature>
<dbReference type="OrthoDB" id="10257275at2759"/>
<organism evidence="12 13">
    <name type="scientific">Xylaria flabelliformis</name>
    <dbReference type="NCBI Taxonomy" id="2512241"/>
    <lineage>
        <taxon>Eukaryota</taxon>
        <taxon>Fungi</taxon>
        <taxon>Dikarya</taxon>
        <taxon>Ascomycota</taxon>
        <taxon>Pezizomycotina</taxon>
        <taxon>Sordariomycetes</taxon>
        <taxon>Xylariomycetidae</taxon>
        <taxon>Xylariales</taxon>
        <taxon>Xylariaceae</taxon>
        <taxon>Xylaria</taxon>
    </lineage>
</organism>
<comment type="caution">
    <text evidence="12">The sequence shown here is derived from an EMBL/GenBank/DDBJ whole genome shotgun (WGS) entry which is preliminary data.</text>
</comment>
<comment type="similarity">
    <text evidence="3">Belongs to the peptidase S54 family.</text>
</comment>
<keyword evidence="5" id="KW-0645">Protease</keyword>
<feature type="domain" description="Peptidase S54 rhomboid" evidence="11">
    <location>
        <begin position="59"/>
        <end position="201"/>
    </location>
</feature>
<evidence type="ECO:0000259" key="11">
    <source>
        <dbReference type="Pfam" id="PF01694"/>
    </source>
</evidence>
<proteinExistence type="inferred from homology"/>
<dbReference type="GO" id="GO:0016020">
    <property type="term" value="C:membrane"/>
    <property type="evidence" value="ECO:0007669"/>
    <property type="project" value="UniProtKB-SubCell"/>
</dbReference>
<comment type="catalytic activity">
    <reaction evidence="1">
        <text>Cleaves type-1 transmembrane domains using a catalytic dyad composed of serine and histidine that are contributed by different transmembrane domains.</text>
        <dbReference type="EC" id="3.4.21.105"/>
    </reaction>
</comment>
<evidence type="ECO:0000256" key="2">
    <source>
        <dbReference type="ARBA" id="ARBA00004141"/>
    </source>
</evidence>
<dbReference type="Pfam" id="PF01694">
    <property type="entry name" value="Rhomboid"/>
    <property type="match status" value="1"/>
</dbReference>